<dbReference type="AlphaFoldDB" id="A0AAG5D4H6"/>
<accession>A0AAG5D4H6</accession>
<keyword evidence="1" id="KW-0853">WD repeat</keyword>
<dbReference type="InterPro" id="IPR001680">
    <property type="entry name" value="WD40_rpt"/>
</dbReference>
<sequence>MANLNNHPHHHHPHRHRPFCGVDRQLKKIEEIFNQNQKENEVKIIETHTSRRCSVHGSHRRGSVCSVKRRDSIASSIGDLSSVGGGHRTAYGSIYNVGREAEMAARRRSKLSNRNSIASISDLREWTAAGAQIKTPARKSLSGFADPRRRDSMPVLNMIKPTANRPMGHPSDFPSMLRNTSVSTVDLRRKPSVGGGGVARRASINSKRSSLNLDDSLSSMKLHSILKKAASPSKDSEDSGEHELCDMTKRLSFDSGINAKPLGFSPANGGPQNNIMNNNNNSNYHSNRRNSNDSSYSSFSRRISIDSLDPVSGGRRHSRRLSDASSLFGGDEDAASSGSVGSGPTTSDIDRIKVLNSSFSSSFDDAASMTHEQSDQNRPRFVAVTTLEDVQAVRCAEFHPNGRIYAVGSNSKTFRICEYPSLSEISKRCETSWEDHSTYQPTVLFKRTKHHKGSIYCMAWSPAGDLIATGSNDKTVKLMRFSESQKQLEGQEIELTMHDGTVRDLCFLEDSSNKSSLLISGGAGDCKIYVTDCETSTPFQALSGHGGHVLSLYNWGGVMFVSGSQDKTVRFWDLRTRGCVNMVTPATSPGSRQGSPVAAVCVDPSGRLLVSGHEDSSCVLYDIRGNRPIQCFKPHSSDVRSIRFSPSAYYLLTAGYDNKLVLTDLQGDLTMPLPSVVVAQHADKVISGRWHPVDFSFLSTSADKTATLWALPPI</sequence>
<dbReference type="PANTHER" id="PTHR19863">
    <property type="entry name" value="NEMITIN (NEURONAL ENRICHED MAP INTERACTING PROTEIN) HOMOLOG"/>
    <property type="match status" value="1"/>
</dbReference>
<feature type="repeat" description="WD" evidence="1">
    <location>
        <begin position="678"/>
        <end position="714"/>
    </location>
</feature>
<dbReference type="InterPro" id="IPR040067">
    <property type="entry name" value="WDR47"/>
</dbReference>
<dbReference type="InterPro" id="IPR036322">
    <property type="entry name" value="WD40_repeat_dom_sf"/>
</dbReference>
<reference evidence="3" key="1">
    <citation type="submission" date="2024-04" db="UniProtKB">
        <authorList>
            <consortium name="EnsemblMetazoa"/>
        </authorList>
    </citation>
    <scope>IDENTIFICATION</scope>
    <source>
        <strain evidence="3">EBRO</strain>
    </source>
</reference>
<dbReference type="Gene3D" id="2.130.10.10">
    <property type="entry name" value="YVTN repeat-like/Quinoprotein amine dehydrogenase"/>
    <property type="match status" value="2"/>
</dbReference>
<feature type="repeat" description="WD" evidence="1">
    <location>
        <begin position="448"/>
        <end position="489"/>
    </location>
</feature>
<protein>
    <recommendedName>
        <fullName evidence="5">WD repeat-containing protein 55 homolog</fullName>
    </recommendedName>
</protein>
<feature type="repeat" description="WD" evidence="1">
    <location>
        <begin position="559"/>
        <end position="582"/>
    </location>
</feature>
<dbReference type="PROSITE" id="PS50082">
    <property type="entry name" value="WD_REPEATS_2"/>
    <property type="match status" value="4"/>
</dbReference>
<feature type="region of interest" description="Disordered" evidence="2">
    <location>
        <begin position="262"/>
        <end position="348"/>
    </location>
</feature>
<dbReference type="Pfam" id="PF00400">
    <property type="entry name" value="WD40"/>
    <property type="match status" value="4"/>
</dbReference>
<evidence type="ECO:0000256" key="2">
    <source>
        <dbReference type="SAM" id="MobiDB-lite"/>
    </source>
</evidence>
<evidence type="ECO:0008006" key="5">
    <source>
        <dbReference type="Google" id="ProtNLM"/>
    </source>
</evidence>
<dbReference type="PANTHER" id="PTHR19863:SF5">
    <property type="entry name" value="WD REPEAT-CONTAINING PROTEIN 47"/>
    <property type="match status" value="1"/>
</dbReference>
<feature type="compositionally biased region" description="Low complexity" evidence="2">
    <location>
        <begin position="273"/>
        <end position="285"/>
    </location>
</feature>
<proteinExistence type="predicted"/>
<feature type="compositionally biased region" description="Low complexity" evidence="2">
    <location>
        <begin position="335"/>
        <end position="347"/>
    </location>
</feature>
<evidence type="ECO:0000313" key="4">
    <source>
        <dbReference type="Proteomes" id="UP000075880"/>
    </source>
</evidence>
<evidence type="ECO:0000256" key="1">
    <source>
        <dbReference type="PROSITE-ProRule" id="PRU00221"/>
    </source>
</evidence>
<dbReference type="InterPro" id="IPR015943">
    <property type="entry name" value="WD40/YVTN_repeat-like_dom_sf"/>
</dbReference>
<dbReference type="SUPFAM" id="SSF50978">
    <property type="entry name" value="WD40 repeat-like"/>
    <property type="match status" value="1"/>
</dbReference>
<evidence type="ECO:0000313" key="3">
    <source>
        <dbReference type="EnsemblMetazoa" id="ENSAATROPP005528"/>
    </source>
</evidence>
<dbReference type="PROSITE" id="PS50294">
    <property type="entry name" value="WD_REPEATS_REGION"/>
    <property type="match status" value="2"/>
</dbReference>
<dbReference type="CDD" id="cd00200">
    <property type="entry name" value="WD40"/>
    <property type="match status" value="1"/>
</dbReference>
<dbReference type="Proteomes" id="UP000075880">
    <property type="component" value="Unassembled WGS sequence"/>
</dbReference>
<name>A0AAG5D4H6_ANOAO</name>
<feature type="compositionally biased region" description="Low complexity" evidence="2">
    <location>
        <begin position="292"/>
        <end position="307"/>
    </location>
</feature>
<feature type="repeat" description="WD" evidence="1">
    <location>
        <begin position="632"/>
        <end position="666"/>
    </location>
</feature>
<dbReference type="SMART" id="SM00320">
    <property type="entry name" value="WD40"/>
    <property type="match status" value="7"/>
</dbReference>
<dbReference type="EnsemblMetazoa" id="ENSAATROPT006076">
    <property type="protein sequence ID" value="ENSAATROPP005528"/>
    <property type="gene ID" value="ENSAATROPG004912"/>
</dbReference>
<organism evidence="3 4">
    <name type="scientific">Anopheles atroparvus</name>
    <name type="common">European mosquito</name>
    <dbReference type="NCBI Taxonomy" id="41427"/>
    <lineage>
        <taxon>Eukaryota</taxon>
        <taxon>Metazoa</taxon>
        <taxon>Ecdysozoa</taxon>
        <taxon>Arthropoda</taxon>
        <taxon>Hexapoda</taxon>
        <taxon>Insecta</taxon>
        <taxon>Pterygota</taxon>
        <taxon>Neoptera</taxon>
        <taxon>Endopterygota</taxon>
        <taxon>Diptera</taxon>
        <taxon>Nematocera</taxon>
        <taxon>Culicoidea</taxon>
        <taxon>Culicidae</taxon>
        <taxon>Anophelinae</taxon>
        <taxon>Anopheles</taxon>
    </lineage>
</organism>
<keyword evidence="4" id="KW-1185">Reference proteome</keyword>